<comment type="caution">
    <text evidence="1">The sequence shown here is derived from an EMBL/GenBank/DDBJ whole genome shotgun (WGS) entry which is preliminary data.</text>
</comment>
<protein>
    <recommendedName>
        <fullName evidence="3">Nucleotidyltransferase</fullName>
    </recommendedName>
</protein>
<evidence type="ECO:0000313" key="2">
    <source>
        <dbReference type="Proteomes" id="UP001501367"/>
    </source>
</evidence>
<accession>A0ABP7FW38</accession>
<proteinExistence type="predicted"/>
<dbReference type="Proteomes" id="UP001501367">
    <property type="component" value="Unassembled WGS sequence"/>
</dbReference>
<evidence type="ECO:0008006" key="3">
    <source>
        <dbReference type="Google" id="ProtNLM"/>
    </source>
</evidence>
<dbReference type="EMBL" id="BAABDT010000006">
    <property type="protein sequence ID" value="GAA3748897.1"/>
    <property type="molecule type" value="Genomic_DNA"/>
</dbReference>
<dbReference type="RefSeq" id="WP_278020845.1">
    <property type="nucleotide sequence ID" value="NZ_BAABDT010000006.1"/>
</dbReference>
<name>A0ABP7FW38_9FLAO</name>
<reference evidence="2" key="1">
    <citation type="journal article" date="2019" name="Int. J. Syst. Evol. Microbiol.">
        <title>The Global Catalogue of Microorganisms (GCM) 10K type strain sequencing project: providing services to taxonomists for standard genome sequencing and annotation.</title>
        <authorList>
            <consortium name="The Broad Institute Genomics Platform"/>
            <consortium name="The Broad Institute Genome Sequencing Center for Infectious Disease"/>
            <person name="Wu L."/>
            <person name="Ma J."/>
        </authorList>
    </citation>
    <scope>NUCLEOTIDE SEQUENCE [LARGE SCALE GENOMIC DNA]</scope>
    <source>
        <strain evidence="2">JCM 17336</strain>
    </source>
</reference>
<gene>
    <name evidence="1" type="ORF">GCM10022422_36870</name>
</gene>
<sequence>MASTVNQAFEQFLHYYVRIDTSRSEVAKSSKNNLVSEIKKFPDDNSFPLLHPDVSIDYGSFSRKTKIRPLDDIDLMIVLHAESNMRTEYSDRFEISVPATAHRQLALCNDGTNILNSIKVINKFISSLSGVSYYDKAVIKRNQEAATLNLKSYEWVYDIVPCFITAPLADGSTFYLIPNGKGNWKATDPRIDKKRMDYINSIQEVSVIEVIRIMKYWTKRPTMPTMKSYFLENLILNYYNSGVESSKYIDLEIPKVLAYIHNNIHKPLNDPKGFQGDINHLTYEERNSVQSKAAVDFKTASEARQLEVDKKIKESIVKWGSIFGSEFPKYTGS</sequence>
<organism evidence="1 2">
    <name type="scientific">Flavobacterium ginsengisoli</name>
    <dbReference type="NCBI Taxonomy" id="871694"/>
    <lineage>
        <taxon>Bacteria</taxon>
        <taxon>Pseudomonadati</taxon>
        <taxon>Bacteroidota</taxon>
        <taxon>Flavobacteriia</taxon>
        <taxon>Flavobacteriales</taxon>
        <taxon>Flavobacteriaceae</taxon>
        <taxon>Flavobacterium</taxon>
    </lineage>
</organism>
<keyword evidence="2" id="KW-1185">Reference proteome</keyword>
<evidence type="ECO:0000313" key="1">
    <source>
        <dbReference type="EMBL" id="GAA3748897.1"/>
    </source>
</evidence>
<dbReference type="Gene3D" id="3.30.460.90">
    <property type="match status" value="1"/>
</dbReference>